<dbReference type="SUPFAM" id="SSF53244">
    <property type="entry name" value="MurD-like peptide ligases, peptide-binding domain"/>
    <property type="match status" value="1"/>
</dbReference>
<dbReference type="GO" id="GO:0008841">
    <property type="term" value="F:dihydrofolate synthase activity"/>
    <property type="evidence" value="ECO:0007669"/>
    <property type="project" value="TreeGrafter"/>
</dbReference>
<comment type="cofactor">
    <cofactor evidence="1">
        <name>Mg(2+)</name>
        <dbReference type="ChEBI" id="CHEBI:18420"/>
    </cofactor>
</comment>
<dbReference type="Pfam" id="PF08245">
    <property type="entry name" value="Mur_ligase_M"/>
    <property type="match status" value="1"/>
</dbReference>
<dbReference type="GO" id="GO:0004326">
    <property type="term" value="F:tetrahydrofolylpolyglutamate synthase activity"/>
    <property type="evidence" value="ECO:0007669"/>
    <property type="project" value="UniProtKB-EC"/>
</dbReference>
<dbReference type="AlphaFoldDB" id="A0A6C2C983"/>
<dbReference type="Gene3D" id="3.90.190.20">
    <property type="entry name" value="Mur ligase, C-terminal domain"/>
    <property type="match status" value="1"/>
</dbReference>
<dbReference type="PROSITE" id="PS01012">
    <property type="entry name" value="FOLYLPOLYGLU_SYNT_2"/>
    <property type="match status" value="1"/>
</dbReference>
<feature type="domain" description="Mur ligase C-terminal" evidence="12">
    <location>
        <begin position="304"/>
        <end position="418"/>
    </location>
</feature>
<evidence type="ECO:0000313" key="15">
    <source>
        <dbReference type="Proteomes" id="UP000371977"/>
    </source>
</evidence>
<evidence type="ECO:0000259" key="13">
    <source>
        <dbReference type="Pfam" id="PF08245"/>
    </source>
</evidence>
<evidence type="ECO:0000256" key="9">
    <source>
        <dbReference type="ARBA" id="ARBA00030592"/>
    </source>
</evidence>
<evidence type="ECO:0000256" key="4">
    <source>
        <dbReference type="ARBA" id="ARBA00022598"/>
    </source>
</evidence>
<sequence length="436" mass="47544">MIETYADALAFIHGRHKWKKTASFERIELLLARLGNPHLQSKYVHITGTNGKGSTSKMLAQILRATGLSVGLFTSPFIMRFNERIQDDAGEISDERLLQLMQEIAPVVEQLDITLDGGGPTEFETLTALMFLYFARFPVDIVVLEVGIGGSWDTTNIVPAQQKLATAVTSVSYDHMAVLGDTLAKIAEQKAGILRAGVPVVFGKLPAEATSVMALNVERLGLQASWLGQDFSVHGSSSLDSQTYFDFDSVHTFEQVPLNLRGQYQLGNAGVALRLAEIVLDKLGRSLIRQDVVEALATVTWPARFEMISSTPEVIIDGAHNVAGVTLLGQTIRQYFPQQQVNVIFGALTDKNYIEMLEILASIPNVKLTVAGFQAPTARQAIDPSAVVASISRTNVSAAPNWQVAFAKLSSEQPIIITGSLYFVAEVRARLLTQMN</sequence>
<dbReference type="PANTHER" id="PTHR11136">
    <property type="entry name" value="FOLYLPOLYGLUTAMATE SYNTHASE-RELATED"/>
    <property type="match status" value="1"/>
</dbReference>
<dbReference type="InterPro" id="IPR018109">
    <property type="entry name" value="Folylpolyglutamate_synth_CS"/>
</dbReference>
<evidence type="ECO:0000256" key="1">
    <source>
        <dbReference type="ARBA" id="ARBA00001946"/>
    </source>
</evidence>
<evidence type="ECO:0000256" key="5">
    <source>
        <dbReference type="ARBA" id="ARBA00022723"/>
    </source>
</evidence>
<dbReference type="PANTHER" id="PTHR11136:SF0">
    <property type="entry name" value="DIHYDROFOLATE SYNTHETASE-RELATED"/>
    <property type="match status" value="1"/>
</dbReference>
<dbReference type="SUPFAM" id="SSF53623">
    <property type="entry name" value="MurD-like peptide ligases, catalytic domain"/>
    <property type="match status" value="1"/>
</dbReference>
<reference evidence="14 15" key="1">
    <citation type="submission" date="2019-01" db="EMBL/GenBank/DDBJ databases">
        <title>Weissella sp. nov., a novel lactic acid bacterium isolated from animal feces.</title>
        <authorList>
            <person name="Wang L.-T."/>
        </authorList>
    </citation>
    <scope>NUCLEOTIDE SEQUENCE [LARGE SCALE GENOMIC DNA]</scope>
    <source>
        <strain evidence="14 15">8H-2</strain>
    </source>
</reference>
<dbReference type="Pfam" id="PF02875">
    <property type="entry name" value="Mur_ligase_C"/>
    <property type="match status" value="1"/>
</dbReference>
<feature type="domain" description="Mur ligase central" evidence="13">
    <location>
        <begin position="46"/>
        <end position="274"/>
    </location>
</feature>
<dbReference type="PROSITE" id="PS01011">
    <property type="entry name" value="FOLYLPOLYGLU_SYNT_1"/>
    <property type="match status" value="1"/>
</dbReference>
<dbReference type="PIRSF" id="PIRSF001563">
    <property type="entry name" value="Folylpolyglu_synth"/>
    <property type="match status" value="1"/>
</dbReference>
<keyword evidence="7 11" id="KW-0067">ATP-binding</keyword>
<gene>
    <name evidence="14" type="ORF">ESZ50_03795</name>
</gene>
<dbReference type="InterPro" id="IPR001645">
    <property type="entry name" value="Folylpolyglutamate_synth"/>
</dbReference>
<evidence type="ECO:0000256" key="8">
    <source>
        <dbReference type="ARBA" id="ARBA00022842"/>
    </source>
</evidence>
<comment type="caution">
    <text evidence="14">The sequence shown here is derived from an EMBL/GenBank/DDBJ whole genome shotgun (WGS) entry which is preliminary data.</text>
</comment>
<evidence type="ECO:0000259" key="12">
    <source>
        <dbReference type="Pfam" id="PF02875"/>
    </source>
</evidence>
<proteinExistence type="inferred from homology"/>
<dbReference type="Proteomes" id="UP000371977">
    <property type="component" value="Unassembled WGS sequence"/>
</dbReference>
<evidence type="ECO:0000256" key="7">
    <source>
        <dbReference type="ARBA" id="ARBA00022840"/>
    </source>
</evidence>
<keyword evidence="5" id="KW-0479">Metal-binding</keyword>
<evidence type="ECO:0000256" key="2">
    <source>
        <dbReference type="ARBA" id="ARBA00008276"/>
    </source>
</evidence>
<dbReference type="RefSeq" id="WP_148622268.1">
    <property type="nucleotide sequence ID" value="NZ_SDGZ01000010.1"/>
</dbReference>
<accession>A0A6C2C983</accession>
<evidence type="ECO:0000256" key="10">
    <source>
        <dbReference type="ARBA" id="ARBA00047493"/>
    </source>
</evidence>
<keyword evidence="4 11" id="KW-0436">Ligase</keyword>
<keyword evidence="15" id="KW-1185">Reference proteome</keyword>
<dbReference type="GO" id="GO:0005524">
    <property type="term" value="F:ATP binding"/>
    <property type="evidence" value="ECO:0007669"/>
    <property type="project" value="UniProtKB-KW"/>
</dbReference>
<name>A0A6C2C983_9LACO</name>
<dbReference type="InterPro" id="IPR036615">
    <property type="entry name" value="Mur_ligase_C_dom_sf"/>
</dbReference>
<organism evidence="14 15">
    <name type="scientific">Weissella muntiaci</name>
    <dbReference type="NCBI Taxonomy" id="2508881"/>
    <lineage>
        <taxon>Bacteria</taxon>
        <taxon>Bacillati</taxon>
        <taxon>Bacillota</taxon>
        <taxon>Bacilli</taxon>
        <taxon>Lactobacillales</taxon>
        <taxon>Lactobacillaceae</taxon>
        <taxon>Weissella</taxon>
    </lineage>
</organism>
<dbReference type="OrthoDB" id="9809356at2"/>
<comment type="catalytic activity">
    <reaction evidence="10">
        <text>(6S)-5,6,7,8-tetrahydrofolyl-(gamma-L-Glu)(n) + L-glutamate + ATP = (6S)-5,6,7,8-tetrahydrofolyl-(gamma-L-Glu)(n+1) + ADP + phosphate + H(+)</text>
        <dbReference type="Rhea" id="RHEA:10580"/>
        <dbReference type="Rhea" id="RHEA-COMP:14738"/>
        <dbReference type="Rhea" id="RHEA-COMP:14740"/>
        <dbReference type="ChEBI" id="CHEBI:15378"/>
        <dbReference type="ChEBI" id="CHEBI:29985"/>
        <dbReference type="ChEBI" id="CHEBI:30616"/>
        <dbReference type="ChEBI" id="CHEBI:43474"/>
        <dbReference type="ChEBI" id="CHEBI:141005"/>
        <dbReference type="ChEBI" id="CHEBI:456216"/>
        <dbReference type="EC" id="6.3.2.17"/>
    </reaction>
</comment>
<evidence type="ECO:0000313" key="14">
    <source>
        <dbReference type="EMBL" id="TYC50186.1"/>
    </source>
</evidence>
<dbReference type="GO" id="GO:0005737">
    <property type="term" value="C:cytoplasm"/>
    <property type="evidence" value="ECO:0007669"/>
    <property type="project" value="TreeGrafter"/>
</dbReference>
<dbReference type="Gene3D" id="3.40.1190.10">
    <property type="entry name" value="Mur-like, catalytic domain"/>
    <property type="match status" value="1"/>
</dbReference>
<dbReference type="InterPro" id="IPR013221">
    <property type="entry name" value="Mur_ligase_cen"/>
</dbReference>
<comment type="similarity">
    <text evidence="2 11">Belongs to the folylpolyglutamate synthase family.</text>
</comment>
<evidence type="ECO:0000256" key="11">
    <source>
        <dbReference type="PIRNR" id="PIRNR001563"/>
    </source>
</evidence>
<dbReference type="NCBIfam" id="TIGR01499">
    <property type="entry name" value="folC"/>
    <property type="match status" value="1"/>
</dbReference>
<keyword evidence="8" id="KW-0460">Magnesium</keyword>
<protein>
    <recommendedName>
        <fullName evidence="3">tetrahydrofolate synthase</fullName>
        <ecNumber evidence="3">6.3.2.17</ecNumber>
    </recommendedName>
    <alternativeName>
        <fullName evidence="9">Tetrahydrofolylpolyglutamate synthase</fullName>
    </alternativeName>
</protein>
<evidence type="ECO:0000256" key="6">
    <source>
        <dbReference type="ARBA" id="ARBA00022741"/>
    </source>
</evidence>
<dbReference type="InterPro" id="IPR036565">
    <property type="entry name" value="Mur-like_cat_sf"/>
</dbReference>
<dbReference type="EC" id="6.3.2.17" evidence="3"/>
<dbReference type="InterPro" id="IPR004101">
    <property type="entry name" value="Mur_ligase_C"/>
</dbReference>
<dbReference type="EMBL" id="SDGZ01000010">
    <property type="protein sequence ID" value="TYC50186.1"/>
    <property type="molecule type" value="Genomic_DNA"/>
</dbReference>
<evidence type="ECO:0000256" key="3">
    <source>
        <dbReference type="ARBA" id="ARBA00013025"/>
    </source>
</evidence>
<dbReference type="FunFam" id="3.40.1190.10:FF:000011">
    <property type="entry name" value="Folylpolyglutamate synthase/dihydrofolate synthase"/>
    <property type="match status" value="1"/>
</dbReference>
<keyword evidence="6 11" id="KW-0547">Nucleotide-binding</keyword>
<dbReference type="GO" id="GO:0046872">
    <property type="term" value="F:metal ion binding"/>
    <property type="evidence" value="ECO:0007669"/>
    <property type="project" value="UniProtKB-KW"/>
</dbReference>